<accession>I6TC14</accession>
<evidence type="ECO:0000313" key="1">
    <source>
        <dbReference type="EMBL" id="AFM94011.1"/>
    </source>
</evidence>
<name>I6TC14_BETVU</name>
<proteinExistence type="predicted"/>
<gene>
    <name evidence="1" type="primary">hyp2.1</name>
</gene>
<organism evidence="1">
    <name type="scientific">Beta vulgaris</name>
    <name type="common">Sugar beet</name>
    <dbReference type="NCBI Taxonomy" id="161934"/>
    <lineage>
        <taxon>Eukaryota</taxon>
        <taxon>Viridiplantae</taxon>
        <taxon>Streptophyta</taxon>
        <taxon>Embryophyta</taxon>
        <taxon>Tracheophyta</taxon>
        <taxon>Spermatophyta</taxon>
        <taxon>Magnoliopsida</taxon>
        <taxon>eudicotyledons</taxon>
        <taxon>Gunneridae</taxon>
        <taxon>Pentapetalae</taxon>
        <taxon>Caryophyllales</taxon>
        <taxon>Chenopodiaceae</taxon>
        <taxon>Betoideae</taxon>
        <taxon>Beta</taxon>
    </lineage>
</organism>
<dbReference type="EMBL" id="JN378753">
    <property type="protein sequence ID" value="AFM94011.1"/>
    <property type="molecule type" value="Genomic_DNA"/>
</dbReference>
<protein>
    <submittedName>
        <fullName evidence="1">p-loop NTPase</fullName>
    </submittedName>
</protein>
<sequence length="32" mass="3197">MAGDRCGGAGAGVQWCLIACDSGLLGWAAMRV</sequence>
<reference evidence="1" key="1">
    <citation type="submission" date="2011-07" db="EMBL/GenBank/DDBJ databases">
        <title>The RED HYPCOTYL (R)-key locus of betalain-synthesis in Beta vulgaris.</title>
        <authorList>
            <person name="Zhang C.-L."/>
            <person name="Xiao X."/>
            <person name="Xu D."/>
            <person name="Jiang X."/>
            <person name="Chen D."/>
            <person name="Hall J."/>
            <person name="Martin K."/>
            <person name="McGrath M.J."/>
        </authorList>
    </citation>
    <scope>NUCLEOTIDE SEQUENCE</scope>
</reference>
<dbReference type="AlphaFoldDB" id="I6TC14"/>